<dbReference type="PANTHER" id="PTHR43792:SF8">
    <property type="entry name" value="[RIBOSOMAL PROTEIN US5]-ALANINE N-ACETYLTRANSFERASE"/>
    <property type="match status" value="1"/>
</dbReference>
<proteinExistence type="inferred from homology"/>
<dbReference type="GO" id="GO:0016747">
    <property type="term" value="F:acyltransferase activity, transferring groups other than amino-acyl groups"/>
    <property type="evidence" value="ECO:0007669"/>
    <property type="project" value="InterPro"/>
</dbReference>
<evidence type="ECO:0000313" key="5">
    <source>
        <dbReference type="EMBL" id="USJ21695.1"/>
    </source>
</evidence>
<dbReference type="InterPro" id="IPR016181">
    <property type="entry name" value="Acyl_CoA_acyltransferase"/>
</dbReference>
<evidence type="ECO:0000259" key="4">
    <source>
        <dbReference type="PROSITE" id="PS51186"/>
    </source>
</evidence>
<dbReference type="PROSITE" id="PS51186">
    <property type="entry name" value="GNAT"/>
    <property type="match status" value="1"/>
</dbReference>
<dbReference type="InterPro" id="IPR051531">
    <property type="entry name" value="N-acetyltransferase"/>
</dbReference>
<dbReference type="Pfam" id="PF13302">
    <property type="entry name" value="Acetyltransf_3"/>
    <property type="match status" value="1"/>
</dbReference>
<dbReference type="AlphaFoldDB" id="A0A9Q8Y580"/>
<dbReference type="SUPFAM" id="SSF55729">
    <property type="entry name" value="Acyl-CoA N-acyltransferases (Nat)"/>
    <property type="match status" value="1"/>
</dbReference>
<evidence type="ECO:0000256" key="3">
    <source>
        <dbReference type="ARBA" id="ARBA00038502"/>
    </source>
</evidence>
<feature type="domain" description="N-acetyltransferase" evidence="4">
    <location>
        <begin position="21"/>
        <end position="183"/>
    </location>
</feature>
<protein>
    <submittedName>
        <fullName evidence="5">GNAT family N-acetyltransferase</fullName>
    </submittedName>
</protein>
<dbReference type="Gene3D" id="3.40.630.30">
    <property type="match status" value="1"/>
</dbReference>
<dbReference type="Proteomes" id="UP001055460">
    <property type="component" value="Chromosome"/>
</dbReference>
<evidence type="ECO:0000256" key="2">
    <source>
        <dbReference type="ARBA" id="ARBA00023315"/>
    </source>
</evidence>
<dbReference type="RefSeq" id="WP_110818646.1">
    <property type="nucleotide sequence ID" value="NZ_CP098807.1"/>
</dbReference>
<dbReference type="OrthoDB" id="6293260at2"/>
<reference evidence="5" key="1">
    <citation type="submission" date="2022-06" db="EMBL/GenBank/DDBJ databases">
        <title>Physiological and biochemical characterization and genomic elucidation of a strain of the genus Ensifer adhaerens M8 that combines arsenic oxidation and chromium reduction.</title>
        <authorList>
            <person name="Li X."/>
            <person name="Yu c."/>
        </authorList>
    </citation>
    <scope>NUCLEOTIDE SEQUENCE</scope>
    <source>
        <strain evidence="5">M8</strain>
    </source>
</reference>
<name>A0A9Q8Y580_ENSAD</name>
<evidence type="ECO:0000313" key="6">
    <source>
        <dbReference type="Proteomes" id="UP001055460"/>
    </source>
</evidence>
<keyword evidence="1" id="KW-0808">Transferase</keyword>
<dbReference type="PANTHER" id="PTHR43792">
    <property type="entry name" value="GNAT FAMILY, PUTATIVE (AFU_ORTHOLOGUE AFUA_3G00765)-RELATED-RELATED"/>
    <property type="match status" value="1"/>
</dbReference>
<keyword evidence="2" id="KW-0012">Acyltransferase</keyword>
<organism evidence="5 6">
    <name type="scientific">Ensifer adhaerens</name>
    <name type="common">Sinorhizobium morelense</name>
    <dbReference type="NCBI Taxonomy" id="106592"/>
    <lineage>
        <taxon>Bacteria</taxon>
        <taxon>Pseudomonadati</taxon>
        <taxon>Pseudomonadota</taxon>
        <taxon>Alphaproteobacteria</taxon>
        <taxon>Hyphomicrobiales</taxon>
        <taxon>Rhizobiaceae</taxon>
        <taxon>Sinorhizobium/Ensifer group</taxon>
        <taxon>Ensifer</taxon>
    </lineage>
</organism>
<sequence length="193" mass="21622">MRPSAANTGNRPAVTLTTDRLALRPTTPADAQRAFEIQSDWDVTRMLRMAQFPPDPDDMTVWFGVHRQEWIAGTAFRFTIERKGHMIGLVDLDEIDGEEGELGYWLEKPSWGQGYAFEAAQAVVSFAFEQLGLARLKSGHAADNPASGKVLLKLGFRPEKTMRKASRSRGEEILHQSYSLASEAWRNRSGADR</sequence>
<comment type="similarity">
    <text evidence="3">Belongs to the acetyltransferase family. RimJ subfamily.</text>
</comment>
<gene>
    <name evidence="5" type="ORF">NE863_10185</name>
</gene>
<evidence type="ECO:0000256" key="1">
    <source>
        <dbReference type="ARBA" id="ARBA00022679"/>
    </source>
</evidence>
<dbReference type="EMBL" id="CP098807">
    <property type="protein sequence ID" value="USJ21695.1"/>
    <property type="molecule type" value="Genomic_DNA"/>
</dbReference>
<dbReference type="InterPro" id="IPR000182">
    <property type="entry name" value="GNAT_dom"/>
</dbReference>
<accession>A0A9Q8Y580</accession>